<reference evidence="3" key="1">
    <citation type="journal article" date="2019" name="Int. J. Syst. Evol. Microbiol.">
        <title>The Global Catalogue of Microorganisms (GCM) 10K type strain sequencing project: providing services to taxonomists for standard genome sequencing and annotation.</title>
        <authorList>
            <consortium name="The Broad Institute Genomics Platform"/>
            <consortium name="The Broad Institute Genome Sequencing Center for Infectious Disease"/>
            <person name="Wu L."/>
            <person name="Ma J."/>
        </authorList>
    </citation>
    <scope>NUCLEOTIDE SEQUENCE [LARGE SCALE GENOMIC DNA]</scope>
    <source>
        <strain evidence="3">JCM 31890</strain>
    </source>
</reference>
<proteinExistence type="predicted"/>
<feature type="domain" description="DUF2726" evidence="1">
    <location>
        <begin position="4"/>
        <end position="110"/>
    </location>
</feature>
<dbReference type="Pfam" id="PF10881">
    <property type="entry name" value="DUF2726"/>
    <property type="match status" value="1"/>
</dbReference>
<dbReference type="RefSeq" id="WP_345064553.1">
    <property type="nucleotide sequence ID" value="NZ_BAABEX010000018.1"/>
</dbReference>
<evidence type="ECO:0000313" key="2">
    <source>
        <dbReference type="EMBL" id="GAA4425856.1"/>
    </source>
</evidence>
<name>A0ABP8LA87_9BURK</name>
<comment type="caution">
    <text evidence="2">The sequence shown here is derived from an EMBL/GenBank/DDBJ whole genome shotgun (WGS) entry which is preliminary data.</text>
</comment>
<evidence type="ECO:0000259" key="1">
    <source>
        <dbReference type="Pfam" id="PF10881"/>
    </source>
</evidence>
<dbReference type="InterPro" id="IPR024402">
    <property type="entry name" value="DUF2726"/>
</dbReference>
<protein>
    <recommendedName>
        <fullName evidence="1">DUF2726 domain-containing protein</fullName>
    </recommendedName>
</protein>
<accession>A0ABP8LA87</accession>
<sequence>MNSRLLNQYEEVTYSALQKACFSNGAKVFPKVRVGDVFPLAGSGISPEHYSYGLRAHFDFLVTNSDYMPLFSVEFDGPVHKTSSIQRARDRLKNDLCERFSHGLLRVNSNYLTRRYRGLDLLSYFVDAWFLEEAFYEAQKSGSVPYDEPFDMTFFFTDGSDSSKKWPYWLSLDIQLALQKLHKSGQIGQMAPSHYVGKDTEGNYRCLTWVVLDRASVVYATTGMRAQLFSAVDKSDLISMIAMFDLYENIKRALAGDLSLLCDRRSFFADRQPRFERTYGMVSAASCGATV</sequence>
<evidence type="ECO:0000313" key="3">
    <source>
        <dbReference type="Proteomes" id="UP001501788"/>
    </source>
</evidence>
<dbReference type="EMBL" id="BAABEX010000018">
    <property type="protein sequence ID" value="GAA4425856.1"/>
    <property type="molecule type" value="Genomic_DNA"/>
</dbReference>
<gene>
    <name evidence="2" type="ORF">GCM10023090_21200</name>
</gene>
<keyword evidence="3" id="KW-1185">Reference proteome</keyword>
<dbReference type="Proteomes" id="UP001501788">
    <property type="component" value="Unassembled WGS sequence"/>
</dbReference>
<organism evidence="2 3">
    <name type="scientific">Acidovorax lacteus</name>
    <dbReference type="NCBI Taxonomy" id="1924988"/>
    <lineage>
        <taxon>Bacteria</taxon>
        <taxon>Pseudomonadati</taxon>
        <taxon>Pseudomonadota</taxon>
        <taxon>Betaproteobacteria</taxon>
        <taxon>Burkholderiales</taxon>
        <taxon>Comamonadaceae</taxon>
        <taxon>Acidovorax</taxon>
    </lineage>
</organism>